<keyword evidence="3 6" id="KW-0808">Transferase</keyword>
<dbReference type="OrthoDB" id="9782855at2"/>
<dbReference type="PANTHER" id="PTHR43667">
    <property type="entry name" value="CYCLOPROPANE-FATTY-ACYL-PHOSPHOLIPID SYNTHASE"/>
    <property type="match status" value="1"/>
</dbReference>
<dbReference type="PANTHER" id="PTHR43667:SF2">
    <property type="entry name" value="FATTY ACID C-METHYL TRANSFERASE"/>
    <property type="match status" value="1"/>
</dbReference>
<proteinExistence type="inferred from homology"/>
<evidence type="ECO:0000256" key="5">
    <source>
        <dbReference type="ARBA" id="ARBA00023098"/>
    </source>
</evidence>
<reference evidence="6 7" key="1">
    <citation type="submission" date="2019-07" db="EMBL/GenBank/DDBJ databases">
        <title>Lentzea xizangensis sp. nov., isolated from Qinghai-Tibetan Plateau Soils.</title>
        <authorList>
            <person name="Huang J."/>
        </authorList>
    </citation>
    <scope>NUCLEOTIDE SEQUENCE [LARGE SCALE GENOMIC DNA]</scope>
    <source>
        <strain evidence="6 7">FXJ1.1311</strain>
    </source>
</reference>
<dbReference type="InterPro" id="IPR050723">
    <property type="entry name" value="CFA/CMAS"/>
</dbReference>
<dbReference type="SUPFAM" id="SSF53335">
    <property type="entry name" value="S-adenosyl-L-methionine-dependent methyltransferases"/>
    <property type="match status" value="1"/>
</dbReference>
<dbReference type="GO" id="GO:0008168">
    <property type="term" value="F:methyltransferase activity"/>
    <property type="evidence" value="ECO:0007669"/>
    <property type="project" value="UniProtKB-KW"/>
</dbReference>
<organism evidence="6 7">
    <name type="scientific">Lentzea tibetensis</name>
    <dbReference type="NCBI Taxonomy" id="2591470"/>
    <lineage>
        <taxon>Bacteria</taxon>
        <taxon>Bacillati</taxon>
        <taxon>Actinomycetota</taxon>
        <taxon>Actinomycetes</taxon>
        <taxon>Pseudonocardiales</taxon>
        <taxon>Pseudonocardiaceae</taxon>
        <taxon>Lentzea</taxon>
    </lineage>
</organism>
<comment type="caution">
    <text evidence="6">The sequence shown here is derived from an EMBL/GenBank/DDBJ whole genome shotgun (WGS) entry which is preliminary data.</text>
</comment>
<dbReference type="Gene3D" id="3.40.50.150">
    <property type="entry name" value="Vaccinia Virus protein VP39"/>
    <property type="match status" value="1"/>
</dbReference>
<dbReference type="PIRSF" id="PIRSF003085">
    <property type="entry name" value="CMAS"/>
    <property type="match status" value="1"/>
</dbReference>
<keyword evidence="7" id="KW-1185">Reference proteome</keyword>
<accession>A0A563EJW5</accession>
<evidence type="ECO:0000256" key="2">
    <source>
        <dbReference type="ARBA" id="ARBA00022603"/>
    </source>
</evidence>
<dbReference type="Proteomes" id="UP000316639">
    <property type="component" value="Unassembled WGS sequence"/>
</dbReference>
<dbReference type="CDD" id="cd02440">
    <property type="entry name" value="AdoMet_MTases"/>
    <property type="match status" value="1"/>
</dbReference>
<evidence type="ECO:0000256" key="3">
    <source>
        <dbReference type="ARBA" id="ARBA00022679"/>
    </source>
</evidence>
<gene>
    <name evidence="6" type="ORF">FKR81_32860</name>
</gene>
<dbReference type="InterPro" id="IPR029063">
    <property type="entry name" value="SAM-dependent_MTases_sf"/>
</dbReference>
<sequence length="380" mass="42802">MRARIAASLFRKAVRTLPVSIVLPDGRRMGAGGPIMHLHRPAAFFHRLGADAKIGFGEAYMVGDWSSSELADVLSAFAARLTTLVPPKLQLLRRWVDRRHPSTDRNDVTGSRSNIQRHYDLSNELFASFLDETMTYSSAWFDGVMDLRSAQLRKIDGVLDYAGVRAGSRVLEIGTGWGALAIRAAQRGATVTSLTISAEQRKLAQERIHAAGLSDRVSVELRDYREERGVYDAVVSVEMIEAVGREYWPAYFSMLHRVLEPGGRVGLQAITMPHDRMLASASSYTWIHKYIFPGGLIPSVRAIEQNVHSTSLRISSSREFGQDYAETLRRWRSTFLGRWDEIASLGFDDTFRRMWEFYLAYSEAGFRVGYLGVRQFAIVK</sequence>
<dbReference type="Pfam" id="PF02353">
    <property type="entry name" value="CMAS"/>
    <property type="match status" value="1"/>
</dbReference>
<name>A0A563EJW5_9PSEU</name>
<keyword evidence="2 6" id="KW-0489">Methyltransferase</keyword>
<protein>
    <submittedName>
        <fullName evidence="6">Class I SAM-dependent methyltransferase</fullName>
    </submittedName>
</protein>
<evidence type="ECO:0000256" key="4">
    <source>
        <dbReference type="ARBA" id="ARBA00022691"/>
    </source>
</evidence>
<dbReference type="EMBL" id="VOBR01000027">
    <property type="protein sequence ID" value="TWP47329.1"/>
    <property type="molecule type" value="Genomic_DNA"/>
</dbReference>
<comment type="similarity">
    <text evidence="1">Belongs to the CFA/CMAS family.</text>
</comment>
<evidence type="ECO:0000313" key="6">
    <source>
        <dbReference type="EMBL" id="TWP47329.1"/>
    </source>
</evidence>
<evidence type="ECO:0000313" key="7">
    <source>
        <dbReference type="Proteomes" id="UP000316639"/>
    </source>
</evidence>
<dbReference type="InterPro" id="IPR003333">
    <property type="entry name" value="CMAS"/>
</dbReference>
<dbReference type="AlphaFoldDB" id="A0A563EJW5"/>
<keyword evidence="5" id="KW-0443">Lipid metabolism</keyword>
<evidence type="ECO:0000256" key="1">
    <source>
        <dbReference type="ARBA" id="ARBA00010815"/>
    </source>
</evidence>
<keyword evidence="4" id="KW-0949">S-adenosyl-L-methionine</keyword>
<dbReference type="GO" id="GO:0032259">
    <property type="term" value="P:methylation"/>
    <property type="evidence" value="ECO:0007669"/>
    <property type="project" value="UniProtKB-KW"/>
</dbReference>
<dbReference type="GO" id="GO:0008610">
    <property type="term" value="P:lipid biosynthetic process"/>
    <property type="evidence" value="ECO:0007669"/>
    <property type="project" value="InterPro"/>
</dbReference>